<dbReference type="GO" id="GO:0016787">
    <property type="term" value="F:hydrolase activity"/>
    <property type="evidence" value="ECO:0007669"/>
    <property type="project" value="UniProtKB-KW"/>
</dbReference>
<feature type="region of interest" description="Disordered" evidence="2">
    <location>
        <begin position="1006"/>
        <end position="1030"/>
    </location>
</feature>
<dbReference type="SUPFAM" id="SSF52540">
    <property type="entry name" value="P-loop containing nucleoside triphosphate hydrolases"/>
    <property type="match status" value="1"/>
</dbReference>
<dbReference type="Proteomes" id="UP000277300">
    <property type="component" value="Unassembled WGS sequence"/>
</dbReference>
<dbReference type="Pfam" id="PF00249">
    <property type="entry name" value="Myb_DNA-binding"/>
    <property type="match status" value="1"/>
</dbReference>
<feature type="region of interest" description="Disordered" evidence="2">
    <location>
        <begin position="521"/>
        <end position="554"/>
    </location>
</feature>
<feature type="compositionally biased region" description="Low complexity" evidence="2">
    <location>
        <begin position="89"/>
        <end position="100"/>
    </location>
</feature>
<dbReference type="AlphaFoldDB" id="A0A3F2RES9"/>
<feature type="compositionally biased region" description="Basic and acidic residues" evidence="2">
    <location>
        <begin position="46"/>
        <end position="63"/>
    </location>
</feature>
<dbReference type="Gene3D" id="1.10.10.60">
    <property type="entry name" value="Homeodomain-like"/>
    <property type="match status" value="1"/>
</dbReference>
<reference evidence="4 5" key="1">
    <citation type="submission" date="2018-07" db="EMBL/GenBank/DDBJ databases">
        <title>Genome sequencing of oomycete isolates from Chile give support for New Zealand origin for Phytophthora kernoviae and make available the first Nothophytophthora sp. genome.</title>
        <authorList>
            <person name="Studholme D.J."/>
            <person name="Sanfuentes E."/>
            <person name="Panda P."/>
            <person name="Hill R."/>
            <person name="Sambles C."/>
            <person name="Grant M."/>
            <person name="Williams N.M."/>
            <person name="Mcdougal R.L."/>
        </authorList>
    </citation>
    <scope>NUCLEOTIDE SEQUENCE [LARGE SCALE GENOMIC DNA]</scope>
    <source>
        <strain evidence="4">Chile6</strain>
    </source>
</reference>
<gene>
    <name evidence="4" type="ORF">BBP00_00009366</name>
</gene>
<comment type="caution">
    <text evidence="4">The sequence shown here is derived from an EMBL/GenBank/DDBJ whole genome shotgun (WGS) entry which is preliminary data.</text>
</comment>
<feature type="non-terminal residue" evidence="4">
    <location>
        <position position="1199"/>
    </location>
</feature>
<evidence type="ECO:0000256" key="1">
    <source>
        <dbReference type="ARBA" id="ARBA00022801"/>
    </source>
</evidence>
<feature type="compositionally biased region" description="Acidic residues" evidence="2">
    <location>
        <begin position="64"/>
        <end position="81"/>
    </location>
</feature>
<feature type="compositionally biased region" description="Polar residues" evidence="2">
    <location>
        <begin position="545"/>
        <end position="554"/>
    </location>
</feature>
<dbReference type="PANTHER" id="PTHR10799">
    <property type="entry name" value="SNF2/RAD54 HELICASE FAMILY"/>
    <property type="match status" value="1"/>
</dbReference>
<proteinExistence type="predicted"/>
<dbReference type="InterPro" id="IPR001005">
    <property type="entry name" value="SANT/Myb"/>
</dbReference>
<dbReference type="OrthoDB" id="372624at2759"/>
<dbReference type="PROSITE" id="PS50090">
    <property type="entry name" value="MYB_LIKE"/>
    <property type="match status" value="1"/>
</dbReference>
<dbReference type="SUPFAM" id="SSF46689">
    <property type="entry name" value="Homeodomain-like"/>
    <property type="match status" value="1"/>
</dbReference>
<accession>A0A3F2RES9</accession>
<dbReference type="SMART" id="SM00717">
    <property type="entry name" value="SANT"/>
    <property type="match status" value="1"/>
</dbReference>
<dbReference type="CDD" id="cd18793">
    <property type="entry name" value="SF2_C_SNF"/>
    <property type="match status" value="1"/>
</dbReference>
<evidence type="ECO:0000313" key="5">
    <source>
        <dbReference type="Proteomes" id="UP000277300"/>
    </source>
</evidence>
<keyword evidence="1" id="KW-0378">Hydrolase</keyword>
<sequence>MASDSDGKSDSSAVILRSIREKLVEYKESLLRQLVDEQEAALAAGKEQEEAENKENSVAKETEPQETEQEQIADTETDDALADSKQGGEESPVAEEPPVVNDEEMRLHREVNKRSISITRKRQLPRLPTPARGMGKAATIVAFLSLIEIVASQQQKQEVSDLTAASSLRRVRSEVEPELGKIEEISLSCQPTPSQTIQYRNALSGFGAVLDAAGGREERLNVWLQLFMRLREICNCVDIVNDMDKLAHADLRLLTSCSAKLEALEPLLRRLTLQERKKVVVYCQFNAMFPILELFLTLLDISFVRVTGSTSMQYRALCHFADRPIVRVALVSTRLSMSKGKRAASVFGGEAIIVVDSDWNATCDAKLRASWAKMAVGGADILPVYRLHCENTIEASLLRVGASLTEKVFGEMSPQELLAVPSDMMLSLTIEKPSWWSSTSNNSGGNGLAGNGTIATLANVAQQVDVAEKYSGDSRELEMPLLVHSVDLDAEEHLLLANTDELTPVEWYAVNYVHGVTDKKQQQKSEGFRVERDGENVEDEISGLGNENSTFSQSDQRSFEELAKLEADRQWQDGDAVSQLFYYLDSQHDVGFNESTLEKSLMQMRMEGMETHFDVYKPPQPLSNVMTSTIERVGLLSPEAGTTTGNQMTFRVSYRVPAPPPLPLPGKSKLEHAAGVHGDKATKFSKKQRANAAAIAKAGMPGMGLGSGTGMTSAGVKRKLESQLGGIKSGSQKEQCVDLEGIPVPDVSAFADDDFWGDTNLDALDSAEWDDQALLSGILGVSGAGTASSSTASSTGTVSSGIAGSISTAAGGATSAGAHAESGHVKAGTQKSKKSKTAGGSGRPRKSSMSGDSGRDAWSVHDDIVLKKLFELYGANWTLIAQVFNSATVVSRFFCKKRSPRQCYDRYGKIISGSLATSTTASNSSTAAGANASKDGKAGASLKAQRAAAAAIAAASQLTPAVLDVRIGLPRSEMLLAFPFRHSLPGLPPPSIVGTPSLVEMTLKHRKKQATSEPTAGKKSGSTSGGGLDDLKSIRSSFDAIIQCMKHKTSPPPIPIPVGSGSGTTTTPTTIAGTTSTSTGLGPKASLTATPFPASAAPAATTPTKAASKTGTEIPRPDEVIKRSKEAAVVAVQAAAAVASVSRDGSPLSASGDVMLGAGSGFGASVAGSMSRRSHTASLTSEMMTPLPPTVHGSKLTTA</sequence>
<evidence type="ECO:0000259" key="3">
    <source>
        <dbReference type="PROSITE" id="PS50090"/>
    </source>
</evidence>
<dbReference type="Gene3D" id="3.40.50.300">
    <property type="entry name" value="P-loop containing nucleotide triphosphate hydrolases"/>
    <property type="match status" value="1"/>
</dbReference>
<feature type="region of interest" description="Disordered" evidence="2">
    <location>
        <begin position="1173"/>
        <end position="1199"/>
    </location>
</feature>
<feature type="compositionally biased region" description="Basic and acidic residues" evidence="2">
    <location>
        <begin position="103"/>
        <end position="113"/>
    </location>
</feature>
<evidence type="ECO:0000256" key="2">
    <source>
        <dbReference type="SAM" id="MobiDB-lite"/>
    </source>
</evidence>
<evidence type="ECO:0000313" key="4">
    <source>
        <dbReference type="EMBL" id="RLN53351.1"/>
    </source>
</evidence>
<organism evidence="4 5">
    <name type="scientific">Phytophthora kernoviae</name>
    <dbReference type="NCBI Taxonomy" id="325452"/>
    <lineage>
        <taxon>Eukaryota</taxon>
        <taxon>Sar</taxon>
        <taxon>Stramenopiles</taxon>
        <taxon>Oomycota</taxon>
        <taxon>Peronosporomycetes</taxon>
        <taxon>Peronosporales</taxon>
        <taxon>Peronosporaceae</taxon>
        <taxon>Phytophthora</taxon>
    </lineage>
</organism>
<dbReference type="InterPro" id="IPR027417">
    <property type="entry name" value="P-loop_NTPase"/>
</dbReference>
<feature type="domain" description="Myb-like" evidence="3">
    <location>
        <begin position="850"/>
        <end position="911"/>
    </location>
</feature>
<protein>
    <recommendedName>
        <fullName evidence="3">Myb-like domain-containing protein</fullName>
    </recommendedName>
</protein>
<feature type="region of interest" description="Disordered" evidence="2">
    <location>
        <begin position="40"/>
        <end position="114"/>
    </location>
</feature>
<feature type="compositionally biased region" description="Basic and acidic residues" evidence="2">
    <location>
        <begin position="521"/>
        <end position="535"/>
    </location>
</feature>
<name>A0A3F2RES9_9STRA</name>
<dbReference type="CDD" id="cd00167">
    <property type="entry name" value="SANT"/>
    <property type="match status" value="1"/>
</dbReference>
<dbReference type="InterPro" id="IPR009057">
    <property type="entry name" value="Homeodomain-like_sf"/>
</dbReference>
<feature type="region of interest" description="Disordered" evidence="2">
    <location>
        <begin position="813"/>
        <end position="855"/>
    </location>
</feature>
<dbReference type="InterPro" id="IPR049730">
    <property type="entry name" value="SNF2/RAD54-like_C"/>
</dbReference>
<dbReference type="EMBL" id="MBDO02000631">
    <property type="protein sequence ID" value="RLN53351.1"/>
    <property type="molecule type" value="Genomic_DNA"/>
</dbReference>